<accession>A0A9Q0PMH8</accession>
<protein>
    <submittedName>
        <fullName evidence="9">ZINC FINGER CCCH DOMAIN-CONTAINING PROTEIN 2</fullName>
    </submittedName>
</protein>
<dbReference type="InterPro" id="IPR057444">
    <property type="entry name" value="Znf-CCCH_AtC3H23-like"/>
</dbReference>
<keyword evidence="10" id="KW-1185">Reference proteome</keyword>
<dbReference type="EMBL" id="JAPFFM010000018">
    <property type="protein sequence ID" value="KAJ6690866.1"/>
    <property type="molecule type" value="Genomic_DNA"/>
</dbReference>
<evidence type="ECO:0000256" key="2">
    <source>
        <dbReference type="ARBA" id="ARBA00022737"/>
    </source>
</evidence>
<evidence type="ECO:0000313" key="10">
    <source>
        <dbReference type="Proteomes" id="UP001151752"/>
    </source>
</evidence>
<keyword evidence="1 6" id="KW-0479">Metal-binding</keyword>
<evidence type="ECO:0000256" key="5">
    <source>
        <dbReference type="ARBA" id="ARBA00023125"/>
    </source>
</evidence>
<dbReference type="PROSITE" id="PS50103">
    <property type="entry name" value="ZF_C3H1"/>
    <property type="match status" value="1"/>
</dbReference>
<organism evidence="9 10">
    <name type="scientific">Salix koriyanagi</name>
    <dbReference type="NCBI Taxonomy" id="2511006"/>
    <lineage>
        <taxon>Eukaryota</taxon>
        <taxon>Viridiplantae</taxon>
        <taxon>Streptophyta</taxon>
        <taxon>Embryophyta</taxon>
        <taxon>Tracheophyta</taxon>
        <taxon>Spermatophyta</taxon>
        <taxon>Magnoliopsida</taxon>
        <taxon>eudicotyledons</taxon>
        <taxon>Gunneridae</taxon>
        <taxon>Pentapetalae</taxon>
        <taxon>rosids</taxon>
        <taxon>fabids</taxon>
        <taxon>Malpighiales</taxon>
        <taxon>Salicaceae</taxon>
        <taxon>Saliceae</taxon>
        <taxon>Salix</taxon>
    </lineage>
</organism>
<dbReference type="InterPro" id="IPR041367">
    <property type="entry name" value="Znf-CCCH_4"/>
</dbReference>
<dbReference type="PANTHER" id="PTHR14493">
    <property type="entry name" value="UNKEMPT FAMILY MEMBER"/>
    <property type="match status" value="1"/>
</dbReference>
<reference evidence="9" key="1">
    <citation type="submission" date="2022-11" db="EMBL/GenBank/DDBJ databases">
        <authorList>
            <person name="Hyden B.L."/>
            <person name="Feng K."/>
            <person name="Yates T."/>
            <person name="Jawdy S."/>
            <person name="Smart L.B."/>
            <person name="Muchero W."/>
        </authorList>
    </citation>
    <scope>NUCLEOTIDE SEQUENCE</scope>
    <source>
        <tissue evidence="9">Shoot tip</tissue>
    </source>
</reference>
<evidence type="ECO:0000256" key="1">
    <source>
        <dbReference type="ARBA" id="ARBA00022723"/>
    </source>
</evidence>
<evidence type="ECO:0000256" key="6">
    <source>
        <dbReference type="PROSITE-ProRule" id="PRU00723"/>
    </source>
</evidence>
<sequence length="391" mass="44286">MMSTICAEQHKLYLLSPKKPFKDLDQILPRKLFTKKTHQESTLEMSPYDETNLRRFLPCNDHYSIEKQVLDEDELDPYSSDHFRMYEFKVRRCTRSRSHDWTDCPFAHPGEKARRRDPRRFHYSGTACPEFRRGGCGRGENCEFSHGVFEFWLHPSRYRTEACKDGMNCKRKICFFAHSPRQLRILPEVSSHNKSLASPCSSLNHSPCCISCHSMISTSSPTSTLLGRSHMSPPLSPSLSSPPLSPVKHQSLSGFSPISRYNETLSQFRAGVVSYKDVLTELMNSLEAMNFNERASVSSPMSSLSSNHSRNIASSATPWNIDVSFHGEDQPQFILSPSTPTPSSRFFNGDCSGRKVDLFIDDRINDHSIIGDGGLACTSDPDLGWVNELLM</sequence>
<evidence type="ECO:0000256" key="4">
    <source>
        <dbReference type="ARBA" id="ARBA00022833"/>
    </source>
</evidence>
<dbReference type="Pfam" id="PF18044">
    <property type="entry name" value="zf-CCCH_4"/>
    <property type="match status" value="1"/>
</dbReference>
<feature type="zinc finger region" description="C3H1-type" evidence="6">
    <location>
        <begin position="123"/>
        <end position="149"/>
    </location>
</feature>
<keyword evidence="3 6" id="KW-0863">Zinc-finger</keyword>
<keyword evidence="4 6" id="KW-0862">Zinc</keyword>
<evidence type="ECO:0000313" key="9">
    <source>
        <dbReference type="EMBL" id="KAJ6690866.1"/>
    </source>
</evidence>
<dbReference type="SMART" id="SM00356">
    <property type="entry name" value="ZnF_C3H1"/>
    <property type="match status" value="2"/>
</dbReference>
<dbReference type="InterPro" id="IPR000571">
    <property type="entry name" value="Znf_CCCH"/>
</dbReference>
<dbReference type="GO" id="GO:0006355">
    <property type="term" value="P:regulation of DNA-templated transcription"/>
    <property type="evidence" value="ECO:0007669"/>
    <property type="project" value="UniProtKB-ARBA"/>
</dbReference>
<proteinExistence type="predicted"/>
<gene>
    <name evidence="9" type="ORF">OIU74_015526</name>
</gene>
<comment type="caution">
    <text evidence="9">The sequence shown here is derived from an EMBL/GenBank/DDBJ whole genome shotgun (WGS) entry which is preliminary data.</text>
</comment>
<name>A0A9Q0PMH8_9ROSI</name>
<dbReference type="GO" id="GO:0008270">
    <property type="term" value="F:zinc ion binding"/>
    <property type="evidence" value="ECO:0007669"/>
    <property type="project" value="UniProtKB-KW"/>
</dbReference>
<dbReference type="InterPro" id="IPR045234">
    <property type="entry name" value="Unkempt-like"/>
</dbReference>
<dbReference type="Proteomes" id="UP001151752">
    <property type="component" value="Chromosome 17"/>
</dbReference>
<dbReference type="PANTHER" id="PTHR14493:SF90">
    <property type="entry name" value="ZINC FINGER CCCH DOMAIN-CONTAINING PROTEIN 2"/>
    <property type="match status" value="1"/>
</dbReference>
<dbReference type="AlphaFoldDB" id="A0A9Q0PMH8"/>
<keyword evidence="2" id="KW-0677">Repeat</keyword>
<evidence type="ECO:0000256" key="7">
    <source>
        <dbReference type="SAM" id="MobiDB-lite"/>
    </source>
</evidence>
<keyword evidence="5" id="KW-0238">DNA-binding</keyword>
<dbReference type="Pfam" id="PF25512">
    <property type="entry name" value="zf-CCCH_AtC3H23"/>
    <property type="match status" value="1"/>
</dbReference>
<dbReference type="GO" id="GO:0003677">
    <property type="term" value="F:DNA binding"/>
    <property type="evidence" value="ECO:0007669"/>
    <property type="project" value="UniProtKB-KW"/>
</dbReference>
<feature type="domain" description="C3H1-type" evidence="8">
    <location>
        <begin position="123"/>
        <end position="149"/>
    </location>
</feature>
<dbReference type="Gene3D" id="4.10.1000.10">
    <property type="entry name" value="Zinc finger, CCCH-type"/>
    <property type="match status" value="1"/>
</dbReference>
<evidence type="ECO:0000256" key="3">
    <source>
        <dbReference type="ARBA" id="ARBA00022771"/>
    </source>
</evidence>
<feature type="region of interest" description="Disordered" evidence="7">
    <location>
        <begin position="223"/>
        <end position="243"/>
    </location>
</feature>
<reference evidence="9" key="2">
    <citation type="journal article" date="2023" name="Int. J. Mol. Sci.">
        <title>De Novo Assembly and Annotation of 11 Diverse Shrub Willow (Salix) Genomes Reveals Novel Gene Organization in Sex-Linked Regions.</title>
        <authorList>
            <person name="Hyden B."/>
            <person name="Feng K."/>
            <person name="Yates T.B."/>
            <person name="Jawdy S."/>
            <person name="Cereghino C."/>
            <person name="Smart L.B."/>
            <person name="Muchero W."/>
        </authorList>
    </citation>
    <scope>NUCLEOTIDE SEQUENCE</scope>
    <source>
        <tissue evidence="9">Shoot tip</tissue>
    </source>
</reference>
<dbReference type="FunFam" id="3.30.1370.210:FF:000009">
    <property type="entry name" value="Zinc finger CCCH domain-containing protein 66"/>
    <property type="match status" value="1"/>
</dbReference>
<evidence type="ECO:0000259" key="8">
    <source>
        <dbReference type="PROSITE" id="PS50103"/>
    </source>
</evidence>